<gene>
    <name evidence="2" type="ORF">GON04_02945</name>
</gene>
<name>A0A6N8INW5_9BURK</name>
<accession>A0A6N8INW5</accession>
<proteinExistence type="predicted"/>
<reference evidence="2 3" key="1">
    <citation type="submission" date="2019-12" db="EMBL/GenBank/DDBJ databases">
        <authorList>
            <person name="Huq M.A."/>
        </authorList>
    </citation>
    <scope>NUCLEOTIDE SEQUENCE [LARGE SCALE GENOMIC DNA]</scope>
    <source>
        <strain evidence="2 3">MAH-25</strain>
    </source>
</reference>
<dbReference type="Proteomes" id="UP000469385">
    <property type="component" value="Unassembled WGS sequence"/>
</dbReference>
<organism evidence="2 3">
    <name type="scientific">Ramlibacter pinisoli</name>
    <dbReference type="NCBI Taxonomy" id="2682844"/>
    <lineage>
        <taxon>Bacteria</taxon>
        <taxon>Pseudomonadati</taxon>
        <taxon>Pseudomonadota</taxon>
        <taxon>Betaproteobacteria</taxon>
        <taxon>Burkholderiales</taxon>
        <taxon>Comamonadaceae</taxon>
        <taxon>Ramlibacter</taxon>
    </lineage>
</organism>
<keyword evidence="1" id="KW-0732">Signal</keyword>
<dbReference type="InterPro" id="IPR021267">
    <property type="entry name" value="DUF2844"/>
</dbReference>
<evidence type="ECO:0000256" key="1">
    <source>
        <dbReference type="SAM" id="SignalP"/>
    </source>
</evidence>
<evidence type="ECO:0000313" key="3">
    <source>
        <dbReference type="Proteomes" id="UP000469385"/>
    </source>
</evidence>
<feature type="signal peptide" evidence="1">
    <location>
        <begin position="1"/>
        <end position="20"/>
    </location>
</feature>
<dbReference type="RefSeq" id="WP_157396502.1">
    <property type="nucleotide sequence ID" value="NZ_WSEL01000003.1"/>
</dbReference>
<dbReference type="EMBL" id="WSEL01000003">
    <property type="protein sequence ID" value="MVQ28392.1"/>
    <property type="molecule type" value="Genomic_DNA"/>
</dbReference>
<dbReference type="Pfam" id="PF11005">
    <property type="entry name" value="DUF2844"/>
    <property type="match status" value="1"/>
</dbReference>
<feature type="chain" id="PRO_5026793561" evidence="1">
    <location>
        <begin position="21"/>
        <end position="146"/>
    </location>
</feature>
<protein>
    <submittedName>
        <fullName evidence="2">DUF2844 domain-containing protein</fullName>
    </submittedName>
</protein>
<dbReference type="AlphaFoldDB" id="A0A6N8INW5"/>
<sequence length="146" mass="15455">MSKKHVFAACVAAAAHAAAAGGLGDVRLDLPSVQEATLQKKTPAGADYVETQLRLETGTRLRVFRAADGVIFAASWAGPFLPDLREVLGTHFAAVAARQEAPGPRNRMVVRQDDVVLVSDGRLGAFQGQAWLPGQLPAGFDLRVLP</sequence>
<evidence type="ECO:0000313" key="2">
    <source>
        <dbReference type="EMBL" id="MVQ28392.1"/>
    </source>
</evidence>
<keyword evidence="3" id="KW-1185">Reference proteome</keyword>
<comment type="caution">
    <text evidence="2">The sequence shown here is derived from an EMBL/GenBank/DDBJ whole genome shotgun (WGS) entry which is preliminary data.</text>
</comment>